<reference evidence="2" key="1">
    <citation type="submission" date="2014-11" db="EMBL/GenBank/DDBJ databases">
        <authorList>
            <person name="Geib S."/>
        </authorList>
    </citation>
    <scope>NUCLEOTIDE SEQUENCE</scope>
</reference>
<keyword evidence="1" id="KW-0732">Signal</keyword>
<feature type="signal peptide" evidence="1">
    <location>
        <begin position="1"/>
        <end position="23"/>
    </location>
</feature>
<dbReference type="EMBL" id="GBXI01008319">
    <property type="protein sequence ID" value="JAD05973.1"/>
    <property type="molecule type" value="Transcribed_RNA"/>
</dbReference>
<feature type="chain" id="PRO_5001994567" evidence="1">
    <location>
        <begin position="24"/>
        <end position="183"/>
    </location>
</feature>
<protein>
    <submittedName>
        <fullName evidence="2">Uncharacterized protein DDB_G0292642</fullName>
    </submittedName>
</protein>
<organism evidence="2">
    <name type="scientific">Zeugodacus cucurbitae</name>
    <name type="common">Melon fruit fly</name>
    <name type="synonym">Bactrocera cucurbitae</name>
    <dbReference type="NCBI Taxonomy" id="28588"/>
    <lineage>
        <taxon>Eukaryota</taxon>
        <taxon>Metazoa</taxon>
        <taxon>Ecdysozoa</taxon>
        <taxon>Arthropoda</taxon>
        <taxon>Hexapoda</taxon>
        <taxon>Insecta</taxon>
        <taxon>Pterygota</taxon>
        <taxon>Neoptera</taxon>
        <taxon>Endopterygota</taxon>
        <taxon>Diptera</taxon>
        <taxon>Brachycera</taxon>
        <taxon>Muscomorpha</taxon>
        <taxon>Tephritoidea</taxon>
        <taxon>Tephritidae</taxon>
        <taxon>Zeugodacus</taxon>
        <taxon>Zeugodacus</taxon>
    </lineage>
</organism>
<proteinExistence type="predicted"/>
<accession>A0A0A1X5M7</accession>
<sequence length="183" mass="20431">MKIICNILLLLAVGVSRFTMGSAANITILPKECMALENTTVSGICAGHSPYLKGRMQTVTKVFQIETTNTNPYLVGFNTSELPECFAKAWITPFVLDCHKDNKGQAEKINVMKAALYCKAVFGVKHCGQDFSPDLNALVAARFLGFRESHAAPSFVAPTWYTAVCNFFWYFLYNNVHKLDLRF</sequence>
<reference evidence="2" key="2">
    <citation type="journal article" date="2015" name="Gigascience">
        <title>Reconstructing a comprehensive transcriptome assembly of a white-pupal translocated strain of the pest fruit fly Bactrocera cucurbitae.</title>
        <authorList>
            <person name="Sim S.B."/>
            <person name="Calla B."/>
            <person name="Hall B."/>
            <person name="DeRego T."/>
            <person name="Geib S.M."/>
        </authorList>
    </citation>
    <scope>NUCLEOTIDE SEQUENCE</scope>
</reference>
<dbReference type="AlphaFoldDB" id="A0A0A1X5M7"/>
<name>A0A0A1X5M7_ZEUCU</name>
<evidence type="ECO:0000313" key="2">
    <source>
        <dbReference type="EMBL" id="JAD05973.1"/>
    </source>
</evidence>
<gene>
    <name evidence="2" type="primary">DDB_G0292642</name>
    <name evidence="2" type="ORF">g.701</name>
</gene>
<evidence type="ECO:0000256" key="1">
    <source>
        <dbReference type="SAM" id="SignalP"/>
    </source>
</evidence>